<evidence type="ECO:0000313" key="3">
    <source>
        <dbReference type="Proteomes" id="UP001144323"/>
    </source>
</evidence>
<dbReference type="RefSeq" id="WP_281806331.1">
    <property type="nucleotide sequence ID" value="NZ_BSEC01000003.1"/>
</dbReference>
<reference evidence="2" key="1">
    <citation type="journal article" date="2023" name="Int. J. Syst. Evol. Microbiol.">
        <title>Methylocystis iwaonis sp. nov., a type II methane-oxidizing bacterium from surface soil of a rice paddy field in Japan, and emended description of the genus Methylocystis (ex Whittenbury et al. 1970) Bowman et al. 1993.</title>
        <authorList>
            <person name="Kaise H."/>
            <person name="Sawadogo J.B."/>
            <person name="Alam M.S."/>
            <person name="Ueno C."/>
            <person name="Dianou D."/>
            <person name="Shinjo R."/>
            <person name="Asakawa S."/>
        </authorList>
    </citation>
    <scope>NUCLEOTIDE SEQUENCE</scope>
    <source>
        <strain evidence="2">LMG27198</strain>
    </source>
</reference>
<dbReference type="Pfam" id="PF09836">
    <property type="entry name" value="DUF2063"/>
    <property type="match status" value="1"/>
</dbReference>
<comment type="caution">
    <text evidence="2">The sequence shown here is derived from an EMBL/GenBank/DDBJ whole genome shotgun (WGS) entry which is preliminary data.</text>
</comment>
<proteinExistence type="predicted"/>
<feature type="domain" description="Putative DNA-binding" evidence="1">
    <location>
        <begin position="9"/>
        <end position="96"/>
    </location>
</feature>
<sequence length="247" mass="26779">MNSDEYTVFTNALLDPGACPPSGLKAWHKGFVTKRFSVYRNNVVFGLINALAERFPVCLRLVGADFFGAMAKSFVRSSPPKSPILVEYGEDFPGFVSTFERARELPYLADVARLEWAIGRAYHAADATPLSLESIRAIPANSLGEAIFTLHPSVQIVSSRFPILSIWSTNTFDTAVQEVSLYRGEDVLVLRPHLEVEAHLLPPGGFSFVSALIKGGTVSAASSAAQLDLPACFRLLFLAEAITAISA</sequence>
<dbReference type="Gene3D" id="1.10.150.690">
    <property type="entry name" value="DUF2063"/>
    <property type="match status" value="1"/>
</dbReference>
<protein>
    <submittedName>
        <fullName evidence="2">DUF2063 domain-containing protein</fullName>
    </submittedName>
</protein>
<evidence type="ECO:0000259" key="1">
    <source>
        <dbReference type="Pfam" id="PF09836"/>
    </source>
</evidence>
<dbReference type="InterPro" id="IPR044922">
    <property type="entry name" value="DUF2063_N_sf"/>
</dbReference>
<dbReference type="EMBL" id="BSEC01000003">
    <property type="protein sequence ID" value="GLI95501.1"/>
    <property type="molecule type" value="Genomic_DNA"/>
</dbReference>
<dbReference type="Proteomes" id="UP001144323">
    <property type="component" value="Unassembled WGS sequence"/>
</dbReference>
<accession>A0A9W6GYL6</accession>
<organism evidence="2 3">
    <name type="scientific">Methylocystis echinoides</name>
    <dbReference type="NCBI Taxonomy" id="29468"/>
    <lineage>
        <taxon>Bacteria</taxon>
        <taxon>Pseudomonadati</taxon>
        <taxon>Pseudomonadota</taxon>
        <taxon>Alphaproteobacteria</taxon>
        <taxon>Hyphomicrobiales</taxon>
        <taxon>Methylocystaceae</taxon>
        <taxon>Methylocystis</taxon>
    </lineage>
</organism>
<name>A0A9W6GYL6_9HYPH</name>
<dbReference type="AlphaFoldDB" id="A0A9W6GYL6"/>
<evidence type="ECO:0000313" key="2">
    <source>
        <dbReference type="EMBL" id="GLI95501.1"/>
    </source>
</evidence>
<gene>
    <name evidence="2" type="ORF">LMG27198_44930</name>
</gene>
<keyword evidence="3" id="KW-1185">Reference proteome</keyword>
<dbReference type="InterPro" id="IPR018640">
    <property type="entry name" value="DUF2063"/>
</dbReference>